<evidence type="ECO:0000313" key="2">
    <source>
        <dbReference type="EMBL" id="BCS85198.1"/>
    </source>
</evidence>
<organism evidence="2 3">
    <name type="scientific">Prevotella herbatica</name>
    <dbReference type="NCBI Taxonomy" id="2801997"/>
    <lineage>
        <taxon>Bacteria</taxon>
        <taxon>Pseudomonadati</taxon>
        <taxon>Bacteroidota</taxon>
        <taxon>Bacteroidia</taxon>
        <taxon>Bacteroidales</taxon>
        <taxon>Prevotellaceae</taxon>
        <taxon>Prevotella</taxon>
    </lineage>
</organism>
<dbReference type="Pfam" id="PF14905">
    <property type="entry name" value="OMP_b-brl_3"/>
    <property type="match status" value="1"/>
</dbReference>
<sequence length="678" mass="77110">MLSSTALAQETKQLNEVVILASRTVNNSDGYVINLKGMNIVKGKPAVAVLSFLPNISHEDGMFKINGLAVSEIYVDGIKLSDISELDKIPGETIQKVEVKYLAGADHNAALSGGIIMITLRRPSKGGFYGSVMGNTEWYRSCGFGNEDLGILFNCRYKNLSIYDNIDFGHERTKETSEQWQTELDMQSYLSNSLLSSSYNFRNRISLTQQLKSGVQIGGSYLYTSSNPSPISTSFGNNEWSSISENMNTHLHEGTMKFSMPLNKRGSSAELTVDYLNKYSKNNSLYYIEENNTGDVMEKSNLDLWKFNADFLCPYSRSLTFKFGASAQIISSSYSPSVNKLSNRFNMSTMTTQTSGVTPIAYVMAQGKISKFRYSAGVNWQLNHINFNDRTSEVDDQNTQWTINPTIQFMMPFGKNKEHNLILSYKRTMSDIPYSAISSAITWKDSYNYSIGNANLKAPSSDIVMAGLSMFRNKVTLTALYAYSHNRIYWETFHNAEDANIFYTKPINISGQCYWGVGAEYMEAPTQWWNLKISSRVEITPENTQIGTTYYDKTRFKEYFYFNNNFKFANGWGGMLNANIDPTYRTFERTYHTVYSVDGRIYKSFLNDNFQFAIDFTPIGNRRKLDRKVGTYKITYKNTAPIQYVGVSITWNFSRGKKVNVETVDGTQEYHQTKDNWE</sequence>
<keyword evidence="2" id="KW-0675">Receptor</keyword>
<name>A0ABM7NXL9_9BACT</name>
<dbReference type="SUPFAM" id="SSF56935">
    <property type="entry name" value="Porins"/>
    <property type="match status" value="1"/>
</dbReference>
<feature type="domain" description="Outer membrane protein beta-barrel" evidence="1">
    <location>
        <begin position="263"/>
        <end position="651"/>
    </location>
</feature>
<keyword evidence="3" id="KW-1185">Reference proteome</keyword>
<evidence type="ECO:0000259" key="1">
    <source>
        <dbReference type="Pfam" id="PF14905"/>
    </source>
</evidence>
<gene>
    <name evidence="2" type="ORF">prwr041_10910</name>
</gene>
<reference evidence="2 3" key="1">
    <citation type="journal article" date="2022" name="Int. J. Syst. Evol. Microbiol.">
        <title>Prevotella herbatica sp. nov., a plant polysaccharide-decomposing anaerobic bacterium isolated from a methanogenic reactor.</title>
        <authorList>
            <person name="Uek A."/>
            <person name="Tonouchi A."/>
            <person name="Kaku N."/>
            <person name="Ueki K."/>
        </authorList>
    </citation>
    <scope>NUCLEOTIDE SEQUENCE [LARGE SCALE GENOMIC DNA]</scope>
    <source>
        <strain evidence="2 3">WR041</strain>
    </source>
</reference>
<dbReference type="Proteomes" id="UP001319045">
    <property type="component" value="Chromosome"/>
</dbReference>
<protein>
    <submittedName>
        <fullName evidence="2">TonB-dependent receptor family protein</fullName>
    </submittedName>
</protein>
<accession>A0ABM7NXL9</accession>
<dbReference type="InterPro" id="IPR041700">
    <property type="entry name" value="OMP_b-brl_3"/>
</dbReference>
<evidence type="ECO:0000313" key="3">
    <source>
        <dbReference type="Proteomes" id="UP001319045"/>
    </source>
</evidence>
<dbReference type="EMBL" id="AP024484">
    <property type="protein sequence ID" value="BCS85198.1"/>
    <property type="molecule type" value="Genomic_DNA"/>
</dbReference>
<proteinExistence type="predicted"/>